<dbReference type="InterPro" id="IPR029063">
    <property type="entry name" value="SAM-dependent_MTases_sf"/>
</dbReference>
<dbReference type="InterPro" id="IPR041698">
    <property type="entry name" value="Methyltransf_25"/>
</dbReference>
<organism evidence="4 5">
    <name type="scientific">Jeotgalibacillus soli</name>
    <dbReference type="NCBI Taxonomy" id="889306"/>
    <lineage>
        <taxon>Bacteria</taxon>
        <taxon>Bacillati</taxon>
        <taxon>Bacillota</taxon>
        <taxon>Bacilli</taxon>
        <taxon>Bacillales</taxon>
        <taxon>Caryophanaceae</taxon>
        <taxon>Jeotgalibacillus</taxon>
    </lineage>
</organism>
<dbReference type="GO" id="GO:0008168">
    <property type="term" value="F:methyltransferase activity"/>
    <property type="evidence" value="ECO:0007669"/>
    <property type="project" value="UniProtKB-KW"/>
</dbReference>
<evidence type="ECO:0000259" key="3">
    <source>
        <dbReference type="Pfam" id="PF13649"/>
    </source>
</evidence>
<feature type="domain" description="Methyltransferase" evidence="3">
    <location>
        <begin position="164"/>
        <end position="258"/>
    </location>
</feature>
<evidence type="ECO:0000256" key="2">
    <source>
        <dbReference type="ARBA" id="ARBA00022679"/>
    </source>
</evidence>
<dbReference type="STRING" id="889306.KP78_17920"/>
<dbReference type="Pfam" id="PF13649">
    <property type="entry name" value="Methyltransf_25"/>
    <property type="match status" value="1"/>
</dbReference>
<dbReference type="OrthoDB" id="146133at2"/>
<evidence type="ECO:0000313" key="4">
    <source>
        <dbReference type="EMBL" id="KIL47219.1"/>
    </source>
</evidence>
<keyword evidence="1 4" id="KW-0489">Methyltransferase</keyword>
<dbReference type="EMBL" id="JXRP01000014">
    <property type="protein sequence ID" value="KIL47219.1"/>
    <property type="molecule type" value="Genomic_DNA"/>
</dbReference>
<dbReference type="PATRIC" id="fig|889306.3.peg.1805"/>
<accession>A0A0C2RZI3</accession>
<gene>
    <name evidence="4" type="ORF">KP78_17920</name>
</gene>
<dbReference type="PANTHER" id="PTHR43861">
    <property type="entry name" value="TRANS-ACONITATE 2-METHYLTRANSFERASE-RELATED"/>
    <property type="match status" value="1"/>
</dbReference>
<name>A0A0C2RZI3_9BACL</name>
<proteinExistence type="predicted"/>
<protein>
    <submittedName>
        <fullName evidence="4">Methyltransferase type 12</fullName>
    </submittedName>
</protein>
<evidence type="ECO:0000256" key="1">
    <source>
        <dbReference type="ARBA" id="ARBA00022603"/>
    </source>
</evidence>
<dbReference type="CDD" id="cd02440">
    <property type="entry name" value="AdoMet_MTases"/>
    <property type="match status" value="1"/>
</dbReference>
<comment type="caution">
    <text evidence="4">The sequence shown here is derived from an EMBL/GenBank/DDBJ whole genome shotgun (WGS) entry which is preliminary data.</text>
</comment>
<evidence type="ECO:0000313" key="5">
    <source>
        <dbReference type="Proteomes" id="UP000031938"/>
    </source>
</evidence>
<dbReference type="SUPFAM" id="SSF53335">
    <property type="entry name" value="S-adenosyl-L-methionine-dependent methyltransferases"/>
    <property type="match status" value="1"/>
</dbReference>
<dbReference type="AlphaFoldDB" id="A0A0C2RZI3"/>
<keyword evidence="5" id="KW-1185">Reference proteome</keyword>
<reference evidence="4 5" key="1">
    <citation type="submission" date="2015-01" db="EMBL/GenBank/DDBJ databases">
        <title>Genome sequencing of Jeotgalibacillus soli.</title>
        <authorList>
            <person name="Goh K.M."/>
            <person name="Chan K.-G."/>
            <person name="Yaakop A.S."/>
            <person name="Ee R."/>
            <person name="Gan H.M."/>
            <person name="Chan C.S."/>
        </authorList>
    </citation>
    <scope>NUCLEOTIDE SEQUENCE [LARGE SCALE GENOMIC DNA]</scope>
    <source>
        <strain evidence="4 5">P9</strain>
    </source>
</reference>
<dbReference type="Proteomes" id="UP000031938">
    <property type="component" value="Unassembled WGS sequence"/>
</dbReference>
<dbReference type="RefSeq" id="WP_041088025.1">
    <property type="nucleotide sequence ID" value="NZ_JXRP01000014.1"/>
</dbReference>
<sequence>MINEVANMWKARTWMKNNVPFLYSWHAYVGFELNLFEAFKRPVRIEDVSDAYDLEIELLEQWVEVGIALKHLKRDERSRVKIVRAWKLPGANNGSPSSGDLLKEMMELHIPSLLSYPELMKNKSRHHFNSEKHAPTVAKTSTLLELLAFRIIDRNVKQHKISTILDIGCGEGGYLIKLAKKYKEIDLVGVEINEDVAQSAAEAAQPYDNVEIVHSDIENYKPDRFFDYVMVNNLLHYFDPEERKAFFSRLHNVVSHNGIVTIISPLQKAKHGQQFSSAFNSFFLTFDNLYPVPSEKELRELVKKAGFKVKNVSAIIREGGWFIVKIQKQA</sequence>
<dbReference type="Gene3D" id="3.40.50.150">
    <property type="entry name" value="Vaccinia Virus protein VP39"/>
    <property type="match status" value="1"/>
</dbReference>
<keyword evidence="2 4" id="KW-0808">Transferase</keyword>
<dbReference type="PANTHER" id="PTHR43861:SF1">
    <property type="entry name" value="TRANS-ACONITATE 2-METHYLTRANSFERASE"/>
    <property type="match status" value="1"/>
</dbReference>
<dbReference type="GO" id="GO:0032259">
    <property type="term" value="P:methylation"/>
    <property type="evidence" value="ECO:0007669"/>
    <property type="project" value="UniProtKB-KW"/>
</dbReference>